<reference evidence="1" key="1">
    <citation type="submission" date="2018-10" db="EMBL/GenBank/DDBJ databases">
        <title>Effector identification in a new, highly contiguous assembly of the strawberry crown rot pathogen Phytophthora cactorum.</title>
        <authorList>
            <person name="Armitage A.D."/>
            <person name="Nellist C.F."/>
            <person name="Bates H."/>
            <person name="Vickerstaff R.J."/>
            <person name="Harrison R.J."/>
        </authorList>
    </citation>
    <scope>NUCLEOTIDE SEQUENCE</scope>
    <source>
        <strain evidence="1">4040</strain>
    </source>
</reference>
<evidence type="ECO:0000313" key="2">
    <source>
        <dbReference type="Proteomes" id="UP000736787"/>
    </source>
</evidence>
<accession>A0A8T1BHF4</accession>
<protein>
    <submittedName>
        <fullName evidence="1">Uncharacterized protein</fullName>
    </submittedName>
</protein>
<dbReference type="AlphaFoldDB" id="A0A8T1BHF4"/>
<proteinExistence type="predicted"/>
<dbReference type="Proteomes" id="UP000736787">
    <property type="component" value="Unassembled WGS sequence"/>
</dbReference>
<name>A0A8T1BHF4_9STRA</name>
<gene>
    <name evidence="1" type="ORF">PC117_g21168</name>
</gene>
<evidence type="ECO:0000313" key="1">
    <source>
        <dbReference type="EMBL" id="KAG2903848.1"/>
    </source>
</evidence>
<comment type="caution">
    <text evidence="1">The sequence shown here is derived from an EMBL/GenBank/DDBJ whole genome shotgun (WGS) entry which is preliminary data.</text>
</comment>
<organism evidence="1 2">
    <name type="scientific">Phytophthora cactorum</name>
    <dbReference type="NCBI Taxonomy" id="29920"/>
    <lineage>
        <taxon>Eukaryota</taxon>
        <taxon>Sar</taxon>
        <taxon>Stramenopiles</taxon>
        <taxon>Oomycota</taxon>
        <taxon>Peronosporomycetes</taxon>
        <taxon>Peronosporales</taxon>
        <taxon>Peronosporaceae</taxon>
        <taxon>Phytophthora</taxon>
    </lineage>
</organism>
<sequence>MLAPMLRLLGGLEDVSRVYQKSRMSLDFQWSGALD</sequence>
<dbReference type="EMBL" id="RCMK01001042">
    <property type="protein sequence ID" value="KAG2903848.1"/>
    <property type="molecule type" value="Genomic_DNA"/>
</dbReference>